<dbReference type="KEGG" id="vg:40100233"/>
<dbReference type="EMBL" id="LN610572">
    <property type="protein sequence ID" value="CEF89050.1"/>
    <property type="molecule type" value="Genomic_DNA"/>
</dbReference>
<organism evidence="1 2">
    <name type="scientific">Pseudomonas phage vB_PaeM_C2-10_Ab02</name>
    <dbReference type="NCBI Taxonomy" id="1548900"/>
    <lineage>
        <taxon>Viruses</taxon>
        <taxon>Duplodnaviria</taxon>
        <taxon>Heunggongvirae</taxon>
        <taxon>Uroviricota</taxon>
        <taxon>Caudoviricetes</taxon>
        <taxon>Vandenendeviridae</taxon>
        <taxon>Skurskavirinae</taxon>
        <taxon>Pakpunavirus</taxon>
        <taxon>Pakpunavirus CAb02</taxon>
    </lineage>
</organism>
<dbReference type="GeneID" id="40100233"/>
<protein>
    <submittedName>
        <fullName evidence="1">Uncharacterized protein</fullName>
    </submittedName>
</protein>
<reference evidence="1 2" key="1">
    <citation type="journal article" date="2015" name="PLoS ONE">
        <title>Investigation of a Large Collection of Pseudomonas aeruginosa Bacteriophages Collected from a Single Environmental Source in Abidjan, Cote d'Ivoire.</title>
        <authorList>
            <person name="Essoh C."/>
            <person name="Latino L."/>
            <person name="Midoux C."/>
            <person name="Blouin Y."/>
            <person name="Loukou G."/>
            <person name="Nguetta S.P."/>
            <person name="Lathro S."/>
            <person name="Cablanmian A."/>
            <person name="Kouassi A.K."/>
            <person name="Vergnaud G."/>
            <person name="Pourcel C."/>
        </authorList>
    </citation>
    <scope>NUCLEOTIDE SEQUENCE [LARGE SCALE GENOMIC DNA]</scope>
    <source>
        <strain evidence="1">Ab02</strain>
    </source>
</reference>
<proteinExistence type="predicted"/>
<accession>A0A0A1IV77</accession>
<evidence type="ECO:0000313" key="2">
    <source>
        <dbReference type="Proteomes" id="UP000030231"/>
    </source>
</evidence>
<evidence type="ECO:0000313" key="1">
    <source>
        <dbReference type="EMBL" id="CEF89050.1"/>
    </source>
</evidence>
<dbReference type="Proteomes" id="UP000030231">
    <property type="component" value="Genome"/>
</dbReference>
<gene>
    <name evidence="1" type="primary">ORF121</name>
</gene>
<dbReference type="RefSeq" id="YP_009623527.1">
    <property type="nucleotide sequence ID" value="NC_042113.1"/>
</dbReference>
<keyword evidence="2" id="KW-1185">Reference proteome</keyword>
<name>A0A0A1IV77_9CAUD</name>
<sequence>MAEFFLGAALAGLFFMFSITASFTAEDIEKVTSTCENNEGVKYFGVDFFGDGAVHCNSGAIFKIDRKSK</sequence>